<dbReference type="InterPro" id="IPR018357">
    <property type="entry name" value="Hexapep_transf_CS"/>
</dbReference>
<evidence type="ECO:0000256" key="2">
    <source>
        <dbReference type="ARBA" id="ARBA00022679"/>
    </source>
</evidence>
<dbReference type="CDD" id="cd03357">
    <property type="entry name" value="LbH_MAT_GAT"/>
    <property type="match status" value="1"/>
</dbReference>
<dbReference type="GO" id="GO:0008870">
    <property type="term" value="F:galactoside O-acetyltransferase activity"/>
    <property type="evidence" value="ECO:0007669"/>
    <property type="project" value="TreeGrafter"/>
</dbReference>
<dbReference type="EMBL" id="FQUF01000002">
    <property type="protein sequence ID" value="SHE27311.1"/>
    <property type="molecule type" value="Genomic_DNA"/>
</dbReference>
<name>A0A1M4S537_9LACT</name>
<evidence type="ECO:0000313" key="8">
    <source>
        <dbReference type="Proteomes" id="UP000184128"/>
    </source>
</evidence>
<dbReference type="PROSITE" id="PS00101">
    <property type="entry name" value="HEXAPEP_TRANSFERASES"/>
    <property type="match status" value="1"/>
</dbReference>
<dbReference type="Pfam" id="PF12464">
    <property type="entry name" value="Mac"/>
    <property type="match status" value="1"/>
</dbReference>
<dbReference type="PANTHER" id="PTHR43017:SF1">
    <property type="entry name" value="ACETYLTRANSFERASE YJL218W-RELATED"/>
    <property type="match status" value="1"/>
</dbReference>
<keyword evidence="3" id="KW-0677">Repeat</keyword>
<evidence type="ECO:0000256" key="3">
    <source>
        <dbReference type="ARBA" id="ARBA00022737"/>
    </source>
</evidence>
<evidence type="ECO:0000313" key="7">
    <source>
        <dbReference type="EMBL" id="SHE27311.1"/>
    </source>
</evidence>
<dbReference type="Proteomes" id="UP000184128">
    <property type="component" value="Unassembled WGS sequence"/>
</dbReference>
<reference evidence="7 8" key="1">
    <citation type="submission" date="2016-11" db="EMBL/GenBank/DDBJ databases">
        <authorList>
            <person name="Jaros S."/>
            <person name="Januszkiewicz K."/>
            <person name="Wedrychowicz H."/>
        </authorList>
    </citation>
    <scope>NUCLEOTIDE SEQUENCE [LARGE SCALE GENOMIC DNA]</scope>
    <source>
        <strain evidence="7 8">DSM 15692</strain>
    </source>
</reference>
<dbReference type="InterPro" id="IPR001451">
    <property type="entry name" value="Hexapep"/>
</dbReference>
<protein>
    <recommendedName>
        <fullName evidence="5">Acetyltransferase</fullName>
        <ecNumber evidence="5">2.3.1.-</ecNumber>
    </recommendedName>
</protein>
<dbReference type="SUPFAM" id="SSF51161">
    <property type="entry name" value="Trimeric LpxA-like enzymes"/>
    <property type="match status" value="1"/>
</dbReference>
<dbReference type="STRING" id="1121025.SAMN02745249_00025"/>
<dbReference type="Pfam" id="PF00132">
    <property type="entry name" value="Hexapep"/>
    <property type="match status" value="1"/>
</dbReference>
<keyword evidence="2 5" id="KW-0808">Transferase</keyword>
<dbReference type="InterPro" id="IPR011004">
    <property type="entry name" value="Trimer_LpxA-like_sf"/>
</dbReference>
<dbReference type="AlphaFoldDB" id="A0A1M4S537"/>
<accession>A0A1M4S537</accession>
<keyword evidence="4 5" id="KW-0012">Acyltransferase</keyword>
<dbReference type="SMART" id="SM01266">
    <property type="entry name" value="Mac"/>
    <property type="match status" value="1"/>
</dbReference>
<sequence length="190" mass="21498">MTNEYERMLKEKWYDANNDERLIKIRREVQDLCFEYNQTRPSDLKRRNELLEQILGEVPENVEMVAPIWVDYGKHLKLGKNVFVNANSYFMDGNYITIGDNVFIGPDGGFYTNTHPENIQSRNEGLEKALPITIEKNVWLGANVSVMPGVTIGEGSVIGAGSVVTKNIPKHSVAVGNPCRVIRQTKETLD</sequence>
<keyword evidence="8" id="KW-1185">Reference proteome</keyword>
<dbReference type="EC" id="2.3.1.-" evidence="5"/>
<dbReference type="InterPro" id="IPR039369">
    <property type="entry name" value="LacA-like"/>
</dbReference>
<dbReference type="InterPro" id="IPR024688">
    <property type="entry name" value="Mac_dom"/>
</dbReference>
<evidence type="ECO:0000259" key="6">
    <source>
        <dbReference type="SMART" id="SM01266"/>
    </source>
</evidence>
<evidence type="ECO:0000256" key="5">
    <source>
        <dbReference type="RuleBase" id="RU367021"/>
    </source>
</evidence>
<dbReference type="PANTHER" id="PTHR43017">
    <property type="entry name" value="GALACTOSIDE O-ACETYLTRANSFERASE"/>
    <property type="match status" value="1"/>
</dbReference>
<evidence type="ECO:0000256" key="4">
    <source>
        <dbReference type="ARBA" id="ARBA00023315"/>
    </source>
</evidence>
<organism evidence="7 8">
    <name type="scientific">Atopostipes suicloacalis DSM 15692</name>
    <dbReference type="NCBI Taxonomy" id="1121025"/>
    <lineage>
        <taxon>Bacteria</taxon>
        <taxon>Bacillati</taxon>
        <taxon>Bacillota</taxon>
        <taxon>Bacilli</taxon>
        <taxon>Lactobacillales</taxon>
        <taxon>Carnobacteriaceae</taxon>
        <taxon>Atopostipes</taxon>
    </lineage>
</organism>
<dbReference type="OrthoDB" id="9812571at2"/>
<feature type="domain" description="Maltose/galactoside acetyltransferase" evidence="6">
    <location>
        <begin position="5"/>
        <end position="60"/>
    </location>
</feature>
<dbReference type="RefSeq" id="WP_073294348.1">
    <property type="nucleotide sequence ID" value="NZ_FQUF01000002.1"/>
</dbReference>
<comment type="similarity">
    <text evidence="1 5">Belongs to the transferase hexapeptide repeat family.</text>
</comment>
<dbReference type="Gene3D" id="2.160.10.10">
    <property type="entry name" value="Hexapeptide repeat proteins"/>
    <property type="match status" value="1"/>
</dbReference>
<dbReference type="FunFam" id="2.160.10.10:FF:000025">
    <property type="entry name" value="Hexapeptide-repeat containing-acetyltransferase"/>
    <property type="match status" value="1"/>
</dbReference>
<proteinExistence type="inferred from homology"/>
<gene>
    <name evidence="7" type="ORF">SAMN02745249_00025</name>
</gene>
<evidence type="ECO:0000256" key="1">
    <source>
        <dbReference type="ARBA" id="ARBA00007274"/>
    </source>
</evidence>